<dbReference type="PANTHER" id="PTHR43033:SF1">
    <property type="entry name" value="TRNA(ILE)-LYSIDINE SYNTHASE-RELATED"/>
    <property type="match status" value="1"/>
</dbReference>
<dbReference type="InterPro" id="IPR012094">
    <property type="entry name" value="tRNA_Ile_lys_synt"/>
</dbReference>
<name>D7W9Y5_9CORY</name>
<proteinExistence type="inferred from homology"/>
<keyword evidence="2 7" id="KW-0436">Ligase</keyword>
<evidence type="ECO:0000256" key="3">
    <source>
        <dbReference type="ARBA" id="ARBA00022694"/>
    </source>
</evidence>
<comment type="catalytic activity">
    <reaction evidence="6 7">
        <text>cytidine(34) in tRNA(Ile2) + L-lysine + ATP = lysidine(34) in tRNA(Ile2) + AMP + diphosphate + H(+)</text>
        <dbReference type="Rhea" id="RHEA:43744"/>
        <dbReference type="Rhea" id="RHEA-COMP:10625"/>
        <dbReference type="Rhea" id="RHEA-COMP:10670"/>
        <dbReference type="ChEBI" id="CHEBI:15378"/>
        <dbReference type="ChEBI" id="CHEBI:30616"/>
        <dbReference type="ChEBI" id="CHEBI:32551"/>
        <dbReference type="ChEBI" id="CHEBI:33019"/>
        <dbReference type="ChEBI" id="CHEBI:82748"/>
        <dbReference type="ChEBI" id="CHEBI:83665"/>
        <dbReference type="ChEBI" id="CHEBI:456215"/>
        <dbReference type="EC" id="6.3.4.19"/>
    </reaction>
</comment>
<dbReference type="Pfam" id="PF09179">
    <property type="entry name" value="TilS"/>
    <property type="match status" value="1"/>
</dbReference>
<dbReference type="EC" id="6.3.4.19" evidence="7"/>
<feature type="domain" description="tRNA(Ile)-lysidine/2-thiocytidine synthase N-terminal" evidence="8">
    <location>
        <begin position="12"/>
        <end position="181"/>
    </location>
</feature>
<dbReference type="Proteomes" id="UP000004208">
    <property type="component" value="Unassembled WGS sequence"/>
</dbReference>
<keyword evidence="1 7" id="KW-0963">Cytoplasm</keyword>
<dbReference type="HOGENOM" id="CLU_018869_1_1_11"/>
<keyword evidence="11" id="KW-1185">Reference proteome</keyword>
<evidence type="ECO:0000256" key="5">
    <source>
        <dbReference type="ARBA" id="ARBA00022840"/>
    </source>
</evidence>
<dbReference type="GO" id="GO:0032267">
    <property type="term" value="F:tRNA(Ile)-lysidine synthase activity"/>
    <property type="evidence" value="ECO:0007669"/>
    <property type="project" value="UniProtKB-EC"/>
</dbReference>
<keyword evidence="3 7" id="KW-0819">tRNA processing</keyword>
<comment type="similarity">
    <text evidence="7">Belongs to the tRNA(Ile)-lysidine synthase family.</text>
</comment>
<comment type="subcellular location">
    <subcellularLocation>
        <location evidence="7">Cytoplasm</location>
    </subcellularLocation>
</comment>
<dbReference type="RefSeq" id="WP_005288513.1">
    <property type="nucleotide sequence ID" value="NZ_CM000961.1"/>
</dbReference>
<evidence type="ECO:0000256" key="7">
    <source>
        <dbReference type="HAMAP-Rule" id="MF_01161"/>
    </source>
</evidence>
<sequence>MRSNTDTARSAVIGLSGGPDSLALVAAAAAEGCDMRAVVVDHGLQEGSASVAEQARAAAETLGVTATIVRVEVETAPGESVEAAAREARYQALFAEAEADGSDVWVAHTLDDQAETLLLGALRGNPAGMSPVTETASGRLVRPFLQIRRAETVGACEELGLQPWHDPMNDDTAYRRVAVRKSIIPALGDLIGGDAAAPLAKTAERIAADNALIDEAYDLSPTNDCAELAADPAPIRQRRIRAWLRTYGVELGGGQVGSVDKLCVEWRGQGPVDVAGARVGRANGRLYVE</sequence>
<dbReference type="GO" id="GO:0006400">
    <property type="term" value="P:tRNA modification"/>
    <property type="evidence" value="ECO:0007669"/>
    <property type="project" value="UniProtKB-UniRule"/>
</dbReference>
<evidence type="ECO:0000256" key="1">
    <source>
        <dbReference type="ARBA" id="ARBA00022490"/>
    </source>
</evidence>
<evidence type="ECO:0000256" key="6">
    <source>
        <dbReference type="ARBA" id="ARBA00048539"/>
    </source>
</evidence>
<keyword evidence="5 7" id="KW-0067">ATP-binding</keyword>
<evidence type="ECO:0000313" key="10">
    <source>
        <dbReference type="EMBL" id="EFK55602.1"/>
    </source>
</evidence>
<evidence type="ECO:0000256" key="2">
    <source>
        <dbReference type="ARBA" id="ARBA00022598"/>
    </source>
</evidence>
<feature type="domain" description="tRNA(Ile)-lysidine synthase substrate-binding" evidence="9">
    <location>
        <begin position="224"/>
        <end position="287"/>
    </location>
</feature>
<dbReference type="Pfam" id="PF01171">
    <property type="entry name" value="ATP_bind_3"/>
    <property type="match status" value="1"/>
</dbReference>
<evidence type="ECO:0000313" key="11">
    <source>
        <dbReference type="Proteomes" id="UP000004208"/>
    </source>
</evidence>
<dbReference type="Gene3D" id="3.40.50.620">
    <property type="entry name" value="HUPs"/>
    <property type="match status" value="1"/>
</dbReference>
<evidence type="ECO:0000259" key="9">
    <source>
        <dbReference type="Pfam" id="PF09179"/>
    </source>
</evidence>
<dbReference type="PANTHER" id="PTHR43033">
    <property type="entry name" value="TRNA(ILE)-LYSIDINE SYNTHASE-RELATED"/>
    <property type="match status" value="1"/>
</dbReference>
<dbReference type="GO" id="GO:0005524">
    <property type="term" value="F:ATP binding"/>
    <property type="evidence" value="ECO:0007669"/>
    <property type="project" value="UniProtKB-UniRule"/>
</dbReference>
<organism evidence="10 11">
    <name type="scientific">Corynebacterium genitalium ATCC 33030</name>
    <dbReference type="NCBI Taxonomy" id="585529"/>
    <lineage>
        <taxon>Bacteria</taxon>
        <taxon>Bacillati</taxon>
        <taxon>Actinomycetota</taxon>
        <taxon>Actinomycetes</taxon>
        <taxon>Mycobacteriales</taxon>
        <taxon>Corynebacteriaceae</taxon>
        <taxon>Corynebacterium</taxon>
    </lineage>
</organism>
<accession>D7W9Y5</accession>
<dbReference type="InterPro" id="IPR015262">
    <property type="entry name" value="tRNA_Ile_lys_synt_subst-bd"/>
</dbReference>
<gene>
    <name evidence="7 10" type="primary">tilS</name>
    <name evidence="10" type="ORF">HMPREF0291_10860</name>
</gene>
<evidence type="ECO:0000256" key="4">
    <source>
        <dbReference type="ARBA" id="ARBA00022741"/>
    </source>
</evidence>
<dbReference type="NCBIfam" id="TIGR02432">
    <property type="entry name" value="lysidine_TilS_N"/>
    <property type="match status" value="1"/>
</dbReference>
<dbReference type="InterPro" id="IPR011063">
    <property type="entry name" value="TilS/TtcA_N"/>
</dbReference>
<reference evidence="10" key="1">
    <citation type="submission" date="2010-06" db="EMBL/GenBank/DDBJ databases">
        <authorList>
            <person name="Muzny D."/>
            <person name="Qin X."/>
            <person name="Buhay C."/>
            <person name="Dugan-Rocha S."/>
            <person name="Ding Y."/>
            <person name="Chen G."/>
            <person name="Hawes A."/>
            <person name="Holder M."/>
            <person name="Jhangiani S."/>
            <person name="Johnson A."/>
            <person name="Khan Z."/>
            <person name="Li Z."/>
            <person name="Liu W."/>
            <person name="Liu X."/>
            <person name="Perez L."/>
            <person name="Shen H."/>
            <person name="Wang Q."/>
            <person name="Watt J."/>
            <person name="Xi L."/>
            <person name="Xin Y."/>
            <person name="Zhou J."/>
            <person name="Deng J."/>
            <person name="Jiang H."/>
            <person name="Liu Y."/>
            <person name="Qu J."/>
            <person name="Song X.-Z."/>
            <person name="Zhang L."/>
            <person name="Villasana D."/>
            <person name="Johnson A."/>
            <person name="Liu J."/>
            <person name="Liyanage D."/>
            <person name="Lorensuhewa L."/>
            <person name="Robinson T."/>
            <person name="Song A."/>
            <person name="Song B.-B."/>
            <person name="Dinh H."/>
            <person name="Thornton R."/>
            <person name="Coyle M."/>
            <person name="Francisco L."/>
            <person name="Jackson L."/>
            <person name="Javaid M."/>
            <person name="Korchina V."/>
            <person name="Kovar C."/>
            <person name="Mata R."/>
            <person name="Mathew T."/>
            <person name="Ngo R."/>
            <person name="Nguyen L."/>
            <person name="Nguyen N."/>
            <person name="Okwuonu G."/>
            <person name="Ongeri F."/>
            <person name="Pham C."/>
            <person name="Simmons D."/>
            <person name="Wilczek-Boney K."/>
            <person name="Hale W."/>
            <person name="Jakkamsetti A."/>
            <person name="Pham P."/>
            <person name="Ruth R."/>
            <person name="San Lucas F."/>
            <person name="Warren J."/>
            <person name="Zhang J."/>
            <person name="Zhao Z."/>
            <person name="Zhou C."/>
            <person name="Zhu D."/>
            <person name="Lee S."/>
            <person name="Bess C."/>
            <person name="Blankenburg K."/>
            <person name="Forbes L."/>
            <person name="Fu Q."/>
            <person name="Gubbala S."/>
            <person name="Hirani K."/>
            <person name="Jayaseelan J.C."/>
            <person name="Lara F."/>
            <person name="Munidasa M."/>
            <person name="Palculict T."/>
            <person name="Patil S."/>
            <person name="Pu L.-L."/>
            <person name="Saada N."/>
            <person name="Tang L."/>
            <person name="Weissenberger G."/>
            <person name="Zhu Y."/>
            <person name="Hemphill L."/>
            <person name="Shang Y."/>
            <person name="Youmans B."/>
            <person name="Ayvaz T."/>
            <person name="Ross M."/>
            <person name="Santibanez J."/>
            <person name="Aqrawi P."/>
            <person name="Gross S."/>
            <person name="Joshi V."/>
            <person name="Fowler G."/>
            <person name="Nazareth L."/>
            <person name="Reid J."/>
            <person name="Worley K."/>
            <person name="Petrosino J."/>
            <person name="Highlander S."/>
            <person name="Gibbs R."/>
        </authorList>
    </citation>
    <scope>NUCLEOTIDE SEQUENCE [LARGE SCALE GENOMIC DNA]</scope>
    <source>
        <strain evidence="10">ATCC 33030</strain>
    </source>
</reference>
<dbReference type="EMBL" id="ACLJ02000001">
    <property type="protein sequence ID" value="EFK55602.1"/>
    <property type="molecule type" value="Genomic_DNA"/>
</dbReference>
<keyword evidence="4 7" id="KW-0547">Nucleotide-binding</keyword>
<comment type="caution">
    <text evidence="10">The sequence shown here is derived from an EMBL/GenBank/DDBJ whole genome shotgun (WGS) entry which is preliminary data.</text>
</comment>
<protein>
    <recommendedName>
        <fullName evidence="7">tRNA(Ile)-lysidine synthase</fullName>
        <ecNumber evidence="7">6.3.4.19</ecNumber>
    </recommendedName>
    <alternativeName>
        <fullName evidence="7">tRNA(Ile)-2-lysyl-cytidine synthase</fullName>
    </alternativeName>
    <alternativeName>
        <fullName evidence="7">tRNA(Ile)-lysidine synthetase</fullName>
    </alternativeName>
</protein>
<comment type="function">
    <text evidence="7">Ligates lysine onto the cytidine present at position 34 of the AUA codon-specific tRNA(Ile) that contains the anticodon CAU, in an ATP-dependent manner. Cytidine is converted to lysidine, thus changing the amino acid specificity of the tRNA from methionine to isoleucine.</text>
</comment>
<comment type="domain">
    <text evidence="7">The N-terminal region contains the highly conserved SGGXDS motif, predicted to be a P-loop motif involved in ATP binding.</text>
</comment>
<dbReference type="AlphaFoldDB" id="D7W9Y5"/>
<dbReference type="InterPro" id="IPR014729">
    <property type="entry name" value="Rossmann-like_a/b/a_fold"/>
</dbReference>
<evidence type="ECO:0000259" key="8">
    <source>
        <dbReference type="Pfam" id="PF01171"/>
    </source>
</evidence>
<feature type="binding site" evidence="7">
    <location>
        <begin position="16"/>
        <end position="21"/>
    </location>
    <ligand>
        <name>ATP</name>
        <dbReference type="ChEBI" id="CHEBI:30616"/>
    </ligand>
</feature>
<dbReference type="HAMAP" id="MF_01161">
    <property type="entry name" value="tRNA_Ile_lys_synt"/>
    <property type="match status" value="1"/>
</dbReference>
<dbReference type="InterPro" id="IPR012795">
    <property type="entry name" value="tRNA_Ile_lys_synt_N"/>
</dbReference>
<dbReference type="STRING" id="585529.HMPREF0291_10860"/>
<dbReference type="GO" id="GO:0005737">
    <property type="term" value="C:cytoplasm"/>
    <property type="evidence" value="ECO:0007669"/>
    <property type="project" value="UniProtKB-SubCell"/>
</dbReference>
<dbReference type="eggNOG" id="COG0037">
    <property type="taxonomic scope" value="Bacteria"/>
</dbReference>
<dbReference type="CDD" id="cd01992">
    <property type="entry name" value="TilS_N"/>
    <property type="match status" value="1"/>
</dbReference>
<dbReference type="SUPFAM" id="SSF52402">
    <property type="entry name" value="Adenine nucleotide alpha hydrolases-like"/>
    <property type="match status" value="1"/>
</dbReference>